<evidence type="ECO:0000313" key="3">
    <source>
        <dbReference type="Proteomes" id="UP000076967"/>
    </source>
</evidence>
<feature type="domain" description="HNH endonuclease 5" evidence="1">
    <location>
        <begin position="4"/>
        <end position="62"/>
    </location>
</feature>
<dbReference type="CDD" id="cd00085">
    <property type="entry name" value="HNHc"/>
    <property type="match status" value="1"/>
</dbReference>
<organism evidence="2 3">
    <name type="scientific">Paenibacillus glacialis</name>
    <dbReference type="NCBI Taxonomy" id="494026"/>
    <lineage>
        <taxon>Bacteria</taxon>
        <taxon>Bacillati</taxon>
        <taxon>Bacillota</taxon>
        <taxon>Bacilli</taxon>
        <taxon>Bacillales</taxon>
        <taxon>Paenibacillaceae</taxon>
        <taxon>Paenibacillus</taxon>
    </lineage>
</organism>
<accession>A0A168HLW4</accession>
<gene>
    <name evidence="2" type="ORF">PGLA_19645</name>
</gene>
<dbReference type="InterPro" id="IPR029471">
    <property type="entry name" value="HNH_5"/>
</dbReference>
<sequence length="171" mass="19532">MAICVYCNKEKDTDEMTQEHVIPKAIGGNLFPTNPFSLDRVCKRCNNLCGAYIDGPFIKNWLTSNVKSSEIAKYADISRHPILPLSYFGILDDIKFGDKICEMWLGPTGDTIYHFHEPYPEIDDISPMVGIPTYAKQKDVDPGFSFLFVRSNNPAWHKTIIFSFVEQFKKI</sequence>
<keyword evidence="3" id="KW-1185">Reference proteome</keyword>
<dbReference type="Proteomes" id="UP000076967">
    <property type="component" value="Unassembled WGS sequence"/>
</dbReference>
<dbReference type="Pfam" id="PF14279">
    <property type="entry name" value="HNH_5"/>
    <property type="match status" value="1"/>
</dbReference>
<evidence type="ECO:0000313" key="2">
    <source>
        <dbReference type="EMBL" id="OAB38318.1"/>
    </source>
</evidence>
<dbReference type="InterPro" id="IPR003615">
    <property type="entry name" value="HNH_nuc"/>
</dbReference>
<name>A0A168HLW4_9BACL</name>
<proteinExistence type="predicted"/>
<dbReference type="Gene3D" id="1.10.30.50">
    <property type="match status" value="1"/>
</dbReference>
<protein>
    <recommendedName>
        <fullName evidence="1">HNH endonuclease 5 domain-containing protein</fullName>
    </recommendedName>
</protein>
<dbReference type="RefSeq" id="WP_068536125.1">
    <property type="nucleotide sequence ID" value="NZ_LVJH01000048.1"/>
</dbReference>
<reference evidence="2 3" key="1">
    <citation type="submission" date="2016-03" db="EMBL/GenBank/DDBJ databases">
        <title>Draft genome sequence of Paenibacillus glacialis DSM 22343.</title>
        <authorList>
            <person name="Shin S.-K."/>
            <person name="Yi H."/>
        </authorList>
    </citation>
    <scope>NUCLEOTIDE SEQUENCE [LARGE SCALE GENOMIC DNA]</scope>
    <source>
        <strain evidence="2 3">DSM 22343</strain>
    </source>
</reference>
<dbReference type="OrthoDB" id="2804463at2"/>
<evidence type="ECO:0000259" key="1">
    <source>
        <dbReference type="Pfam" id="PF14279"/>
    </source>
</evidence>
<comment type="caution">
    <text evidence="2">The sequence shown here is derived from an EMBL/GenBank/DDBJ whole genome shotgun (WGS) entry which is preliminary data.</text>
</comment>
<dbReference type="EMBL" id="LVJH01000048">
    <property type="protein sequence ID" value="OAB38318.1"/>
    <property type="molecule type" value="Genomic_DNA"/>
</dbReference>
<dbReference type="AlphaFoldDB" id="A0A168HLW4"/>